<dbReference type="OrthoDB" id="7352393at2"/>
<dbReference type="Proteomes" id="UP000215788">
    <property type="component" value="Unassembled WGS sequence"/>
</dbReference>
<comment type="caution">
    <text evidence="1">The sequence shown here is derived from an EMBL/GenBank/DDBJ whole genome shotgun (WGS) entry which is preliminary data.</text>
</comment>
<protein>
    <submittedName>
        <fullName evidence="1">Uncharacterized protein</fullName>
    </submittedName>
</protein>
<accession>A0A266ND70</accession>
<name>A0A266ND70_9PSED</name>
<organism evidence="1 2">
    <name type="scientific">Pseudomonas lundensis</name>
    <dbReference type="NCBI Taxonomy" id="86185"/>
    <lineage>
        <taxon>Bacteria</taxon>
        <taxon>Pseudomonadati</taxon>
        <taxon>Pseudomonadota</taxon>
        <taxon>Gammaproteobacteria</taxon>
        <taxon>Pseudomonadales</taxon>
        <taxon>Pseudomonadaceae</taxon>
        <taxon>Pseudomonas</taxon>
    </lineage>
</organism>
<evidence type="ECO:0000313" key="1">
    <source>
        <dbReference type="EMBL" id="OZY60409.1"/>
    </source>
</evidence>
<proteinExistence type="predicted"/>
<evidence type="ECO:0000313" key="2">
    <source>
        <dbReference type="Proteomes" id="UP000215788"/>
    </source>
</evidence>
<sequence length="150" mass="16247">MAKTNIERFDEMSADILAHLYEAFPVHTGVSPRTAGLAEVEILDYDPVTGTSETAGERDPETDFFEATLAWLVQSGFVLRKDNGHFSCTYVLTSLGLQALKHVPKPSLGSETLGEKLSTATKSGAKEMAKEALNQALSIGMRVLTKSTEL</sequence>
<dbReference type="AlphaFoldDB" id="A0A266ND70"/>
<reference evidence="1 2" key="1">
    <citation type="submission" date="2017-08" db="EMBL/GenBank/DDBJ databases">
        <title>Genomic and metabolic characterisation of spoilage-associated Pseudomonas species.</title>
        <authorList>
            <person name="Stanborough T."/>
            <person name="Fegan N."/>
            <person name="Powell S.M."/>
            <person name="Singh T."/>
            <person name="Tamplin M.L."/>
            <person name="Chandry P.S."/>
        </authorList>
    </citation>
    <scope>NUCLEOTIDE SEQUENCE [LARGE SCALE GENOMIC DNA]</scope>
    <source>
        <strain evidence="1 2">L1802</strain>
    </source>
</reference>
<dbReference type="EMBL" id="NQKI01000006">
    <property type="protein sequence ID" value="OZY60409.1"/>
    <property type="molecule type" value="Genomic_DNA"/>
</dbReference>
<gene>
    <name evidence="1" type="ORF">CJF39_05880</name>
</gene>
<dbReference type="RefSeq" id="WP_048375930.1">
    <property type="nucleotide sequence ID" value="NZ_JAAQYE010000029.1"/>
</dbReference>